<dbReference type="InterPro" id="IPR000832">
    <property type="entry name" value="GPCR_2_secretin-like"/>
</dbReference>
<evidence type="ECO:0000256" key="3">
    <source>
        <dbReference type="ARBA" id="ARBA00022475"/>
    </source>
</evidence>
<keyword evidence="6 7" id="KW-0472">Membrane</keyword>
<evidence type="ECO:0000256" key="2">
    <source>
        <dbReference type="ARBA" id="ARBA00005314"/>
    </source>
</evidence>
<protein>
    <recommendedName>
        <fullName evidence="8">G-protein coupled receptors family 2 profile 1 domain-containing protein</fullName>
    </recommendedName>
</protein>
<dbReference type="Proteomes" id="UP001519460">
    <property type="component" value="Unassembled WGS sequence"/>
</dbReference>
<evidence type="ECO:0000256" key="1">
    <source>
        <dbReference type="ARBA" id="ARBA00004651"/>
    </source>
</evidence>
<evidence type="ECO:0000313" key="9">
    <source>
        <dbReference type="EMBL" id="KAK7508446.1"/>
    </source>
</evidence>
<dbReference type="PROSITE" id="PS50227">
    <property type="entry name" value="G_PROTEIN_RECEP_F2_3"/>
    <property type="match status" value="1"/>
</dbReference>
<evidence type="ECO:0000256" key="5">
    <source>
        <dbReference type="ARBA" id="ARBA00022989"/>
    </source>
</evidence>
<dbReference type="Pfam" id="PF00002">
    <property type="entry name" value="7tm_2"/>
    <property type="match status" value="1"/>
</dbReference>
<dbReference type="PANTHER" id="PTHR45620">
    <property type="entry name" value="PDF RECEPTOR-LIKE PROTEIN-RELATED"/>
    <property type="match status" value="1"/>
</dbReference>
<dbReference type="InterPro" id="IPR001879">
    <property type="entry name" value="GPCR_2_extracellular_dom"/>
</dbReference>
<organism evidence="9 10">
    <name type="scientific">Batillaria attramentaria</name>
    <dbReference type="NCBI Taxonomy" id="370345"/>
    <lineage>
        <taxon>Eukaryota</taxon>
        <taxon>Metazoa</taxon>
        <taxon>Spiralia</taxon>
        <taxon>Lophotrochozoa</taxon>
        <taxon>Mollusca</taxon>
        <taxon>Gastropoda</taxon>
        <taxon>Caenogastropoda</taxon>
        <taxon>Sorbeoconcha</taxon>
        <taxon>Cerithioidea</taxon>
        <taxon>Batillariidae</taxon>
        <taxon>Batillaria</taxon>
    </lineage>
</organism>
<feature type="transmembrane region" description="Helical" evidence="7">
    <location>
        <begin position="131"/>
        <end position="150"/>
    </location>
</feature>
<keyword evidence="5 7" id="KW-1133">Transmembrane helix</keyword>
<keyword evidence="4 7" id="KW-0812">Transmembrane</keyword>
<dbReference type="InterPro" id="IPR050332">
    <property type="entry name" value="GPCR_2"/>
</dbReference>
<accession>A0ABD0MAX7</accession>
<feature type="transmembrane region" description="Helical" evidence="7">
    <location>
        <begin position="95"/>
        <end position="119"/>
    </location>
</feature>
<comment type="caution">
    <text evidence="9">The sequence shown here is derived from an EMBL/GenBank/DDBJ whole genome shotgun (WGS) entry which is preliminary data.</text>
</comment>
<evidence type="ECO:0000256" key="4">
    <source>
        <dbReference type="ARBA" id="ARBA00022692"/>
    </source>
</evidence>
<proteinExistence type="inferred from homology"/>
<comment type="similarity">
    <text evidence="2">Belongs to the G-protein coupled receptor 2 family.</text>
</comment>
<dbReference type="Gene3D" id="4.10.1240.10">
    <property type="entry name" value="GPCR, family 2, extracellular hormone receptor domain"/>
    <property type="match status" value="1"/>
</dbReference>
<feature type="domain" description="G-protein coupled receptors family 2 profile 1" evidence="8">
    <location>
        <begin position="1"/>
        <end position="65"/>
    </location>
</feature>
<gene>
    <name evidence="9" type="ORF">BaRGS_00000012</name>
</gene>
<dbReference type="SUPFAM" id="SSF111418">
    <property type="entry name" value="Hormone receptor domain"/>
    <property type="match status" value="1"/>
</dbReference>
<evidence type="ECO:0000313" key="10">
    <source>
        <dbReference type="Proteomes" id="UP001519460"/>
    </source>
</evidence>
<dbReference type="Pfam" id="PF02793">
    <property type="entry name" value="HRM"/>
    <property type="match status" value="1"/>
</dbReference>
<dbReference type="GO" id="GO:0005886">
    <property type="term" value="C:plasma membrane"/>
    <property type="evidence" value="ECO:0007669"/>
    <property type="project" value="UniProtKB-SubCell"/>
</dbReference>
<sequence length="160" mass="18030">DYCPPVNDSLRCWPATPPNTTVFGPCPTSLGLGNGTAQLAHRTCAANGTWLHGNWTNYSACMDLSSLPHYTPQPHPLDDFVGALQIELAETLRDIYLAASIISLVFLLLTLFIFCYFRSLQCSRISIHKHLVVSFIFRFILILVMMQPFFTTPDMSYRQI</sequence>
<dbReference type="EMBL" id="JACVVK020000001">
    <property type="protein sequence ID" value="KAK7508446.1"/>
    <property type="molecule type" value="Genomic_DNA"/>
</dbReference>
<feature type="non-terminal residue" evidence="9">
    <location>
        <position position="160"/>
    </location>
</feature>
<dbReference type="AlphaFoldDB" id="A0ABD0MAX7"/>
<comment type="subcellular location">
    <subcellularLocation>
        <location evidence="1">Cell membrane</location>
        <topology evidence="1">Multi-pass membrane protein</topology>
    </subcellularLocation>
</comment>
<evidence type="ECO:0000259" key="8">
    <source>
        <dbReference type="PROSITE" id="PS50227"/>
    </source>
</evidence>
<keyword evidence="3" id="KW-1003">Cell membrane</keyword>
<dbReference type="InterPro" id="IPR036445">
    <property type="entry name" value="GPCR_2_extracell_dom_sf"/>
</dbReference>
<dbReference type="PANTHER" id="PTHR45620:SF40">
    <property type="entry name" value="CORTICOTROPIN-RELEASING FACTOR RECEPTOR 2-LIKE ISOFORM X1"/>
    <property type="match status" value="1"/>
</dbReference>
<keyword evidence="10" id="KW-1185">Reference proteome</keyword>
<evidence type="ECO:0000256" key="7">
    <source>
        <dbReference type="SAM" id="Phobius"/>
    </source>
</evidence>
<reference evidence="9 10" key="1">
    <citation type="journal article" date="2023" name="Sci. Data">
        <title>Genome assembly of the Korean intertidal mud-creeper Batillaria attramentaria.</title>
        <authorList>
            <person name="Patra A.K."/>
            <person name="Ho P.T."/>
            <person name="Jun S."/>
            <person name="Lee S.J."/>
            <person name="Kim Y."/>
            <person name="Won Y.J."/>
        </authorList>
    </citation>
    <scope>NUCLEOTIDE SEQUENCE [LARGE SCALE GENOMIC DNA]</scope>
    <source>
        <strain evidence="9">Wonlab-2016</strain>
    </source>
</reference>
<dbReference type="PRINTS" id="PR00249">
    <property type="entry name" value="GPCRSECRETIN"/>
</dbReference>
<dbReference type="SMART" id="SM00008">
    <property type="entry name" value="HormR"/>
    <property type="match status" value="1"/>
</dbReference>
<name>A0ABD0MAX7_9CAEN</name>
<evidence type="ECO:0000256" key="6">
    <source>
        <dbReference type="ARBA" id="ARBA00023136"/>
    </source>
</evidence>
<feature type="non-terminal residue" evidence="9">
    <location>
        <position position="1"/>
    </location>
</feature>
<dbReference type="Gene3D" id="1.20.1070.10">
    <property type="entry name" value="Rhodopsin 7-helix transmembrane proteins"/>
    <property type="match status" value="1"/>
</dbReference>